<reference evidence="1" key="1">
    <citation type="submission" date="2015-04" db="UniProtKB">
        <authorList>
            <consortium name="EnsemblPlants"/>
        </authorList>
    </citation>
    <scope>IDENTIFICATION</scope>
</reference>
<reference evidence="1" key="2">
    <citation type="submission" date="2018-05" db="EMBL/GenBank/DDBJ databases">
        <title>OmerRS3 (Oryza meridionalis Reference Sequence Version 3).</title>
        <authorList>
            <person name="Zhang J."/>
            <person name="Kudrna D."/>
            <person name="Lee S."/>
            <person name="Talag J."/>
            <person name="Welchert J."/>
            <person name="Wing R.A."/>
        </authorList>
    </citation>
    <scope>NUCLEOTIDE SEQUENCE [LARGE SCALE GENOMIC DNA]</scope>
    <source>
        <strain evidence="1">cv. OR44</strain>
    </source>
</reference>
<dbReference type="Gramene" id="OMERI05G18060.1">
    <property type="protein sequence ID" value="OMERI05G18060.1"/>
    <property type="gene ID" value="OMERI05G18060"/>
</dbReference>
<name>A0A0E0DT10_9ORYZ</name>
<evidence type="ECO:0000313" key="1">
    <source>
        <dbReference type="EnsemblPlants" id="OMERI05G18060.1"/>
    </source>
</evidence>
<dbReference type="AlphaFoldDB" id="A0A0E0DT10"/>
<dbReference type="EnsemblPlants" id="OMERI05G18060.1">
    <property type="protein sequence ID" value="OMERI05G18060.1"/>
    <property type="gene ID" value="OMERI05G18060"/>
</dbReference>
<dbReference type="Proteomes" id="UP000008021">
    <property type="component" value="Chromosome 5"/>
</dbReference>
<evidence type="ECO:0000313" key="2">
    <source>
        <dbReference type="Proteomes" id="UP000008021"/>
    </source>
</evidence>
<keyword evidence="2" id="KW-1185">Reference proteome</keyword>
<sequence>MNVNFATPGEKALHLADWWLQERLCCRTRYRENFDTIQASGVAEDIKEEFLCWKEAGIIAGISEADFSLKLKESTTEDYWMLK</sequence>
<protein>
    <submittedName>
        <fullName evidence="1">Uncharacterized protein</fullName>
    </submittedName>
</protein>
<dbReference type="HOGENOM" id="CLU_2546444_0_0_1"/>
<proteinExistence type="predicted"/>
<accession>A0A0E0DT10</accession>
<organism evidence="1">
    <name type="scientific">Oryza meridionalis</name>
    <dbReference type="NCBI Taxonomy" id="40149"/>
    <lineage>
        <taxon>Eukaryota</taxon>
        <taxon>Viridiplantae</taxon>
        <taxon>Streptophyta</taxon>
        <taxon>Embryophyta</taxon>
        <taxon>Tracheophyta</taxon>
        <taxon>Spermatophyta</taxon>
        <taxon>Magnoliopsida</taxon>
        <taxon>Liliopsida</taxon>
        <taxon>Poales</taxon>
        <taxon>Poaceae</taxon>
        <taxon>BOP clade</taxon>
        <taxon>Oryzoideae</taxon>
        <taxon>Oryzeae</taxon>
        <taxon>Oryzinae</taxon>
        <taxon>Oryza</taxon>
    </lineage>
</organism>